<proteinExistence type="predicted"/>
<accession>A0A1M7S3J8</accession>
<dbReference type="Proteomes" id="UP000184097">
    <property type="component" value="Unassembled WGS sequence"/>
</dbReference>
<name>A0A1M7S3J8_9FIRM</name>
<evidence type="ECO:0000313" key="2">
    <source>
        <dbReference type="Proteomes" id="UP000184097"/>
    </source>
</evidence>
<sequence>MEEVNKRNVSVIKDVDGNNIVVINDIIFKGKRGICWEDVEEYLRNYVGDFYTIAESNEIVYIGADLPDEYAHSGYTLILKGTNEKAKANAAQGLPELISTATNMEYTENTKAKHMKDAKFGWYKYESRFALPVFGTDGQVERYNVFHVAMILRHAQDGKKYLYDIMNIKKETSDLFQSSDLTQ</sequence>
<reference evidence="1 2" key="1">
    <citation type="submission" date="2016-12" db="EMBL/GenBank/DDBJ databases">
        <authorList>
            <person name="Song W.-J."/>
            <person name="Kurnit D.M."/>
        </authorList>
    </citation>
    <scope>NUCLEOTIDE SEQUENCE [LARGE SCALE GENOMIC DNA]</scope>
    <source>
        <strain evidence="1 2">DSM 14810</strain>
    </source>
</reference>
<dbReference type="RefSeq" id="WP_072701383.1">
    <property type="nucleotide sequence ID" value="NZ_FRDH01000004.1"/>
</dbReference>
<dbReference type="EMBL" id="FRDH01000004">
    <property type="protein sequence ID" value="SHN53001.1"/>
    <property type="molecule type" value="Genomic_DNA"/>
</dbReference>
<organism evidence="1 2">
    <name type="scientific">Butyrivibrio hungatei DSM 14810</name>
    <dbReference type="NCBI Taxonomy" id="1121132"/>
    <lineage>
        <taxon>Bacteria</taxon>
        <taxon>Bacillati</taxon>
        <taxon>Bacillota</taxon>
        <taxon>Clostridia</taxon>
        <taxon>Lachnospirales</taxon>
        <taxon>Lachnospiraceae</taxon>
        <taxon>Butyrivibrio</taxon>
    </lineage>
</organism>
<gene>
    <name evidence="1" type="ORF">SAMN02745247_00877</name>
</gene>
<protein>
    <submittedName>
        <fullName evidence="1">Uncharacterized protein</fullName>
    </submittedName>
</protein>
<dbReference type="AlphaFoldDB" id="A0A1M7S3J8"/>
<evidence type="ECO:0000313" key="1">
    <source>
        <dbReference type="EMBL" id="SHN53001.1"/>
    </source>
</evidence>